<dbReference type="Proteomes" id="UP000271098">
    <property type="component" value="Unassembled WGS sequence"/>
</dbReference>
<dbReference type="AlphaFoldDB" id="A0A183EIY1"/>
<proteinExistence type="predicted"/>
<dbReference type="WBParaSite" id="GPUH_0002094701-mRNA-1">
    <property type="protein sequence ID" value="GPUH_0002094701-mRNA-1"/>
    <property type="gene ID" value="GPUH_0002094701"/>
</dbReference>
<sequence length="128" mass="14475">MSRMYSYVLSLLISSLRSGGSDLRRRATSIDQQEILIEILVSMAKLVSQESGGRSQKEKALRRALREQRDLLNLCGLPLPVDPTVRVNMLLSDTATLFNSNLMPMKLTFRTEKGDNFVAIFKRGDDLR</sequence>
<evidence type="ECO:0000313" key="2">
    <source>
        <dbReference type="EMBL" id="VDN37119.1"/>
    </source>
</evidence>
<dbReference type="InterPro" id="IPR011009">
    <property type="entry name" value="Kinase-like_dom_sf"/>
</dbReference>
<dbReference type="EMBL" id="UYRT01091462">
    <property type="protein sequence ID" value="VDN37119.1"/>
    <property type="molecule type" value="Genomic_DNA"/>
</dbReference>
<name>A0A183EIY1_9BILA</name>
<dbReference type="Gene3D" id="3.30.1010.10">
    <property type="entry name" value="Phosphatidylinositol 3-kinase Catalytic Subunit, Chain A, domain 4"/>
    <property type="match status" value="1"/>
</dbReference>
<reference evidence="2 3" key="2">
    <citation type="submission" date="2018-11" db="EMBL/GenBank/DDBJ databases">
        <authorList>
            <consortium name="Pathogen Informatics"/>
        </authorList>
    </citation>
    <scope>NUCLEOTIDE SEQUENCE [LARGE SCALE GENOMIC DNA]</scope>
</reference>
<dbReference type="PROSITE" id="PS50290">
    <property type="entry name" value="PI3_4_KINASE_3"/>
    <property type="match status" value="1"/>
</dbReference>
<evidence type="ECO:0000313" key="4">
    <source>
        <dbReference type="WBParaSite" id="GPUH_0002094701-mRNA-1"/>
    </source>
</evidence>
<accession>A0A183EIY1</accession>
<reference evidence="4" key="1">
    <citation type="submission" date="2016-06" db="UniProtKB">
        <authorList>
            <consortium name="WormBaseParasite"/>
        </authorList>
    </citation>
    <scope>IDENTIFICATION</scope>
</reference>
<gene>
    <name evidence="2" type="ORF">GPUH_LOCUS20922</name>
</gene>
<evidence type="ECO:0000313" key="3">
    <source>
        <dbReference type="Proteomes" id="UP000271098"/>
    </source>
</evidence>
<protein>
    <submittedName>
        <fullName evidence="4">PI3K/PI4K catalytic domain-containing protein</fullName>
    </submittedName>
</protein>
<keyword evidence="3" id="KW-1185">Reference proteome</keyword>
<feature type="domain" description="PI3K/PI4K catalytic" evidence="1">
    <location>
        <begin position="91"/>
        <end position="128"/>
    </location>
</feature>
<organism evidence="4">
    <name type="scientific">Gongylonema pulchrum</name>
    <dbReference type="NCBI Taxonomy" id="637853"/>
    <lineage>
        <taxon>Eukaryota</taxon>
        <taxon>Metazoa</taxon>
        <taxon>Ecdysozoa</taxon>
        <taxon>Nematoda</taxon>
        <taxon>Chromadorea</taxon>
        <taxon>Rhabditida</taxon>
        <taxon>Spirurina</taxon>
        <taxon>Spiruromorpha</taxon>
        <taxon>Spiruroidea</taxon>
        <taxon>Gongylonematidae</taxon>
        <taxon>Gongylonema</taxon>
    </lineage>
</organism>
<dbReference type="InterPro" id="IPR000403">
    <property type="entry name" value="PI3/4_kinase_cat_dom"/>
</dbReference>
<dbReference type="SUPFAM" id="SSF56112">
    <property type="entry name" value="Protein kinase-like (PK-like)"/>
    <property type="match status" value="1"/>
</dbReference>
<evidence type="ECO:0000259" key="1">
    <source>
        <dbReference type="PROSITE" id="PS50290"/>
    </source>
</evidence>